<dbReference type="Gene3D" id="3.30.300.30">
    <property type="match status" value="2"/>
</dbReference>
<evidence type="ECO:0000313" key="12">
    <source>
        <dbReference type="Proteomes" id="UP000647017"/>
    </source>
</evidence>
<keyword evidence="7" id="KW-0436">Ligase</keyword>
<dbReference type="InterPro" id="IPR009081">
    <property type="entry name" value="PP-bd_ACP"/>
</dbReference>
<feature type="domain" description="Carrier" evidence="10">
    <location>
        <begin position="1414"/>
        <end position="1495"/>
    </location>
</feature>
<dbReference type="Gene3D" id="1.10.10.1830">
    <property type="entry name" value="Non-ribosomal peptide synthase, adenylation domain"/>
    <property type="match status" value="1"/>
</dbReference>
<dbReference type="SUPFAM" id="SSF47336">
    <property type="entry name" value="ACP-like"/>
    <property type="match status" value="1"/>
</dbReference>
<dbReference type="Pfam" id="PF18563">
    <property type="entry name" value="TubC_N"/>
    <property type="match status" value="1"/>
</dbReference>
<dbReference type="PANTHER" id="PTHR45527">
    <property type="entry name" value="NONRIBOSOMAL PEPTIDE SYNTHETASE"/>
    <property type="match status" value="1"/>
</dbReference>
<evidence type="ECO:0000256" key="2">
    <source>
        <dbReference type="ARBA" id="ARBA00005102"/>
    </source>
</evidence>
<dbReference type="EMBL" id="BOOZ01000009">
    <property type="protein sequence ID" value="GIJ08919.1"/>
    <property type="molecule type" value="Genomic_DNA"/>
</dbReference>
<dbReference type="InterPro" id="IPR044894">
    <property type="entry name" value="TubC_N_sf"/>
</dbReference>
<dbReference type="CDD" id="cd19535">
    <property type="entry name" value="Cyc_NRPS"/>
    <property type="match status" value="1"/>
</dbReference>
<organism evidence="11 12">
    <name type="scientific">Micromonospora andamanensis</name>
    <dbReference type="NCBI Taxonomy" id="1287068"/>
    <lineage>
        <taxon>Bacteria</taxon>
        <taxon>Bacillati</taxon>
        <taxon>Actinomycetota</taxon>
        <taxon>Actinomycetes</taxon>
        <taxon>Micromonosporales</taxon>
        <taxon>Micromonosporaceae</taxon>
        <taxon>Micromonospora</taxon>
    </lineage>
</organism>
<dbReference type="InterPro" id="IPR036736">
    <property type="entry name" value="ACP-like_sf"/>
</dbReference>
<gene>
    <name evidence="11" type="ORF">Van01_21330</name>
</gene>
<comment type="caution">
    <text evidence="11">The sequence shown here is derived from an EMBL/GenBank/DDBJ whole genome shotgun (WGS) entry which is preliminary data.</text>
</comment>
<feature type="compositionally biased region" description="Low complexity" evidence="9">
    <location>
        <begin position="1710"/>
        <end position="1721"/>
    </location>
</feature>
<proteinExistence type="inferred from homology"/>
<sequence length="1727" mass="184769">MNTTAARLVQSLAEQGVRLWVDGGQLRFRAPQGVLDDSSRDAVRAVRKEIIAYLERGTPEVVADPEARHEPFPVTDVQSAYLLGRTGSFAYGGVACHGYGELTYRRIDEVRMVRAWQEVVRRHDMLRAVVDLAGTQRVLPDPPPLPVAISDRRGRPVEEYEAAVLRNRAELDHRVADPTRWPLVEVRLTLHDEATVVHASIDFLVADFVSVQVILDEVHRLYLEPEAELPALELTFRDYLAAERRWREAHHETARRYWLDRLPDLPPAPALPVLTSPPEPRFRRRAAVVSPENWRRLRDQARRHGVSPSTAVLTAYQEIIAAWSRSPAFTINVTLLNRLPLHPQVPALVGDFTSVSLLARDGVGATFADRARETQLRLWQDIDHRAFSGVEVMREITRRSGAGAAIFPIVFTSAIGLDTPSPPDAPTLGHGISQTPQVWIDCQNIERDGGLSTTWDAREGVLPDVLLDDAFAAYEDLLARLVDGSAWSAAYPVGLPAAQARRRAGVNATAGPVPAGLLHDGVVAQAIRHPDRTAVIDAARTMTYGELLVHANGVANALLGAGCRPGELVGITLGRSCHQVVAVLGTLLAGAVYVPVDPAHPPRRRAEIVARSGIRIVLTDAASAAGPTGTTAIVVATCAPAARPPEIPPTRPDELAYVIHTSGSTGVPKGVMISHRAALNTVADVNARFGVGPDDRVLGLSQLGFDLSVYDMFGPLSRGGCLIVPATDRRNDPSHLAALAAAHGVTIWNSVPAQMQMLVDYLTATPTPGLDNLRLVLLSGDWIPVPLPDAVRRHLPAARVVSLGGATEAAIWSIFHPVDQVDPAWPSIPYGQPLTNQSWYVLDQAMRPRPDLVVGELFIGGLGVADGYLDDADRTAERFPIHPETGQRLYRTGDLGRYLPNGDIEFLGREDHQVKIRGYRIEPAEVDTALATHPAVGRAVTIAVGEPPLGRRLVSFVEPAHHPEPTPAERTAVARPVADSARHAGAEALDGVDLGAYRRFTSALDRAALPGMVLALRRLGLFGAQDAVHTPDEIAAVTGPRRRLVRRWLRALTTEGYLAPAAGLRLVRPVDQSDADRAWQEVDRFTHPDDASLVGYFRASLDRLPDLLLDHAAARDLLFPEGRIDISRKLYEDAPFNRWANAAAAGAVRRIAAGRPAGSLRVLEVGAGAGGTTAAVLAALDGVEVDYLCTDLSPFFLAHSRERFAGHPGMRWATVDLNSPARDQGLSPNTFDLVVAGDVLHACTDIDSTLRSLAELLVPGGWLVALEMTRDHYQIMTSLELLLSPDNEAGDFTDARAATGGTFLDPGSWLRALAGAGGASRVSLPEGDEPAGTLGMGLFAARFKDHRAAATPDELTAHLAERLPAYLLPAAFQVLDTLPLTGNGKVDRAALRQLAPGPAVQGPAADATGSTTATSASDLERRLAAIWAAALGLSTVEPTANLFALGGDSLVSARIASQVQAEIPEAGDLYFDELLRELLERPTVRELARWVAAGRTAPVTPAAGSEPVTDEGSPVVPLRGRADDGPTLTVVHDCAGSLELWRTFAASADGAYVQGVDATTVRALDAGFGLDRLAAEQARAIAAVGPGTVRLVGYGYAALLALEIGRALADGGTIVDRVVIVGGRPARGAVGPAQMRAAFTEETGRAPSTDELSAFTALYTALAAHRPTLYAGDVTLVRSVDDDDADEFWADLCLDPAQVVEVASPRRDLPAAPETLAAALPDSGTRA</sequence>
<feature type="region of interest" description="Disordered" evidence="9">
    <location>
        <begin position="1705"/>
        <end position="1727"/>
    </location>
</feature>
<keyword evidence="5" id="KW-0596">Phosphopantetheine</keyword>
<evidence type="ECO:0000256" key="4">
    <source>
        <dbReference type="ARBA" id="ARBA00016743"/>
    </source>
</evidence>
<reference evidence="11 12" key="1">
    <citation type="submission" date="2021-01" db="EMBL/GenBank/DDBJ databases">
        <title>Whole genome shotgun sequence of Verrucosispora andamanensis NBRC 109075.</title>
        <authorList>
            <person name="Komaki H."/>
            <person name="Tamura T."/>
        </authorList>
    </citation>
    <scope>NUCLEOTIDE SEQUENCE [LARGE SCALE GENOMIC DNA]</scope>
    <source>
        <strain evidence="11 12">NBRC 109075</strain>
    </source>
</reference>
<dbReference type="Pfam" id="PF00668">
    <property type="entry name" value="Condensation"/>
    <property type="match status" value="1"/>
</dbReference>
<dbReference type="InterPro" id="IPR023213">
    <property type="entry name" value="CAT-like_dom_sf"/>
</dbReference>
<dbReference type="InterPro" id="IPR010071">
    <property type="entry name" value="AA_adenyl_dom"/>
</dbReference>
<comment type="pathway">
    <text evidence="2">Siderophore biosynthesis; mycobactin biosynthesis.</text>
</comment>
<evidence type="ECO:0000256" key="8">
    <source>
        <dbReference type="ARBA" id="ARBA00033440"/>
    </source>
</evidence>
<dbReference type="Proteomes" id="UP000647017">
    <property type="component" value="Unassembled WGS sequence"/>
</dbReference>
<keyword evidence="12" id="KW-1185">Reference proteome</keyword>
<dbReference type="InterPro" id="IPR001242">
    <property type="entry name" value="Condensation_dom"/>
</dbReference>
<dbReference type="Gene3D" id="3.40.50.980">
    <property type="match status" value="2"/>
</dbReference>
<dbReference type="Gene3D" id="3.40.50.1820">
    <property type="entry name" value="alpha/beta hydrolase"/>
    <property type="match status" value="1"/>
</dbReference>
<dbReference type="Gene3D" id="1.10.1200.10">
    <property type="entry name" value="ACP-like"/>
    <property type="match status" value="1"/>
</dbReference>
<protein>
    <recommendedName>
        <fullName evidence="4">Phenyloxazoline synthase MbtB</fullName>
    </recommendedName>
    <alternativeName>
        <fullName evidence="8">Mycobactin synthetase protein B</fullName>
    </alternativeName>
</protein>
<dbReference type="SUPFAM" id="SSF52777">
    <property type="entry name" value="CoA-dependent acyltransferases"/>
    <property type="match status" value="2"/>
</dbReference>
<evidence type="ECO:0000256" key="9">
    <source>
        <dbReference type="SAM" id="MobiDB-lite"/>
    </source>
</evidence>
<dbReference type="PROSITE" id="PS00012">
    <property type="entry name" value="PHOSPHOPANTETHEINE"/>
    <property type="match status" value="1"/>
</dbReference>
<name>A0ABQ4HTD2_9ACTN</name>
<dbReference type="Pfam" id="PF00501">
    <property type="entry name" value="AMP-binding"/>
    <property type="match status" value="1"/>
</dbReference>
<dbReference type="InterPro" id="IPR000873">
    <property type="entry name" value="AMP-dep_synth/lig_dom"/>
</dbReference>
<dbReference type="PANTHER" id="PTHR45527:SF10">
    <property type="entry name" value="PYOCHELIN SYNTHASE PCHF"/>
    <property type="match status" value="1"/>
</dbReference>
<evidence type="ECO:0000256" key="6">
    <source>
        <dbReference type="ARBA" id="ARBA00022553"/>
    </source>
</evidence>
<keyword evidence="6" id="KW-0597">Phosphoprotein</keyword>
<accession>A0ABQ4HTD2</accession>
<dbReference type="RefSeq" id="WP_204005181.1">
    <property type="nucleotide sequence ID" value="NZ_BOOZ01000009.1"/>
</dbReference>
<dbReference type="SUPFAM" id="SSF53335">
    <property type="entry name" value="S-adenosyl-L-methionine-dependent methyltransferases"/>
    <property type="match status" value="1"/>
</dbReference>
<dbReference type="InterPro" id="IPR045851">
    <property type="entry name" value="AMP-bd_C_sf"/>
</dbReference>
<evidence type="ECO:0000256" key="7">
    <source>
        <dbReference type="ARBA" id="ARBA00022598"/>
    </source>
</evidence>
<dbReference type="Gene3D" id="3.30.559.30">
    <property type="entry name" value="Nonribosomal peptide synthetase, condensation domain"/>
    <property type="match status" value="1"/>
</dbReference>
<dbReference type="PROSITE" id="PS50075">
    <property type="entry name" value="CARRIER"/>
    <property type="match status" value="1"/>
</dbReference>
<dbReference type="InterPro" id="IPR041464">
    <property type="entry name" value="TubC_N"/>
</dbReference>
<evidence type="ECO:0000256" key="5">
    <source>
        <dbReference type="ARBA" id="ARBA00022450"/>
    </source>
</evidence>
<evidence type="ECO:0000259" key="10">
    <source>
        <dbReference type="PROSITE" id="PS50075"/>
    </source>
</evidence>
<dbReference type="SUPFAM" id="SSF53474">
    <property type="entry name" value="alpha/beta-Hydrolases"/>
    <property type="match status" value="1"/>
</dbReference>
<dbReference type="PROSITE" id="PS00455">
    <property type="entry name" value="AMP_BINDING"/>
    <property type="match status" value="1"/>
</dbReference>
<dbReference type="InterPro" id="IPR006162">
    <property type="entry name" value="Ppantetheine_attach_site"/>
</dbReference>
<dbReference type="InterPro" id="IPR013217">
    <property type="entry name" value="Methyltransf_12"/>
</dbReference>
<comment type="similarity">
    <text evidence="3">Belongs to the ATP-dependent AMP-binding enzyme family. MbtB subfamily.</text>
</comment>
<evidence type="ECO:0000256" key="1">
    <source>
        <dbReference type="ARBA" id="ARBA00001957"/>
    </source>
</evidence>
<dbReference type="NCBIfam" id="TIGR01733">
    <property type="entry name" value="AA-adenyl-dom"/>
    <property type="match status" value="1"/>
</dbReference>
<dbReference type="SUPFAM" id="SSF56801">
    <property type="entry name" value="Acetyl-CoA synthetase-like"/>
    <property type="match status" value="1"/>
</dbReference>
<dbReference type="Pfam" id="PF08242">
    <property type="entry name" value="Methyltransf_12"/>
    <property type="match status" value="1"/>
</dbReference>
<dbReference type="InterPro" id="IPR057737">
    <property type="entry name" value="Condensation_MtbB-like"/>
</dbReference>
<evidence type="ECO:0000256" key="3">
    <source>
        <dbReference type="ARBA" id="ARBA00007380"/>
    </source>
</evidence>
<dbReference type="InterPro" id="IPR020845">
    <property type="entry name" value="AMP-binding_CS"/>
</dbReference>
<dbReference type="Pfam" id="PF00550">
    <property type="entry name" value="PP-binding"/>
    <property type="match status" value="1"/>
</dbReference>
<dbReference type="InterPro" id="IPR029063">
    <property type="entry name" value="SAM-dependent_MTases_sf"/>
</dbReference>
<evidence type="ECO:0000313" key="11">
    <source>
        <dbReference type="EMBL" id="GIJ08919.1"/>
    </source>
</evidence>
<dbReference type="Gene3D" id="3.30.559.10">
    <property type="entry name" value="Chloramphenicol acetyltransferase-like domain"/>
    <property type="match status" value="1"/>
</dbReference>
<dbReference type="Gene3D" id="2.30.38.10">
    <property type="entry name" value="Luciferase, Domain 3"/>
    <property type="match status" value="1"/>
</dbReference>
<dbReference type="CDD" id="cd02440">
    <property type="entry name" value="AdoMet_MTases"/>
    <property type="match status" value="1"/>
</dbReference>
<dbReference type="InterPro" id="IPR029058">
    <property type="entry name" value="AB_hydrolase_fold"/>
</dbReference>
<dbReference type="Gene3D" id="3.40.50.150">
    <property type="entry name" value="Vaccinia Virus protein VP39"/>
    <property type="match status" value="1"/>
</dbReference>
<comment type="cofactor">
    <cofactor evidence="1">
        <name>pantetheine 4'-phosphate</name>
        <dbReference type="ChEBI" id="CHEBI:47942"/>
    </cofactor>
</comment>